<feature type="compositionally biased region" description="Basic and acidic residues" evidence="1">
    <location>
        <begin position="349"/>
        <end position="360"/>
    </location>
</feature>
<evidence type="ECO:0000256" key="1">
    <source>
        <dbReference type="SAM" id="MobiDB-lite"/>
    </source>
</evidence>
<dbReference type="Proteomes" id="UP000241769">
    <property type="component" value="Unassembled WGS sequence"/>
</dbReference>
<feature type="region of interest" description="Disordered" evidence="1">
    <location>
        <begin position="330"/>
        <end position="406"/>
    </location>
</feature>
<feature type="compositionally biased region" description="Polar residues" evidence="1">
    <location>
        <begin position="394"/>
        <end position="406"/>
    </location>
</feature>
<dbReference type="OrthoDB" id="408781at2759"/>
<evidence type="ECO:0000313" key="3">
    <source>
        <dbReference type="Proteomes" id="UP000241769"/>
    </source>
</evidence>
<dbReference type="InParanoid" id="A0A2P6MS62"/>
<keyword evidence="3" id="KW-1185">Reference proteome</keyword>
<accession>A0A2P6MS62</accession>
<organism evidence="2 3">
    <name type="scientific">Planoprotostelium fungivorum</name>
    <dbReference type="NCBI Taxonomy" id="1890364"/>
    <lineage>
        <taxon>Eukaryota</taxon>
        <taxon>Amoebozoa</taxon>
        <taxon>Evosea</taxon>
        <taxon>Variosea</taxon>
        <taxon>Cavosteliida</taxon>
        <taxon>Cavosteliaceae</taxon>
        <taxon>Planoprotostelium</taxon>
    </lineage>
</organism>
<reference evidence="2 3" key="1">
    <citation type="journal article" date="2018" name="Genome Biol. Evol.">
        <title>Multiple Roots of Fruiting Body Formation in Amoebozoa.</title>
        <authorList>
            <person name="Hillmann F."/>
            <person name="Forbes G."/>
            <person name="Novohradska S."/>
            <person name="Ferling I."/>
            <person name="Riege K."/>
            <person name="Groth M."/>
            <person name="Westermann M."/>
            <person name="Marz M."/>
            <person name="Spaller T."/>
            <person name="Winckler T."/>
            <person name="Schaap P."/>
            <person name="Glockner G."/>
        </authorList>
    </citation>
    <scope>NUCLEOTIDE SEQUENCE [LARGE SCALE GENOMIC DNA]</scope>
    <source>
        <strain evidence="2 3">Jena</strain>
    </source>
</reference>
<dbReference type="PANTHER" id="PTHR46601">
    <property type="entry name" value="ULP_PROTEASE DOMAIN-CONTAINING PROTEIN"/>
    <property type="match status" value="1"/>
</dbReference>
<dbReference type="EMBL" id="MDYQ01000460">
    <property type="protein sequence ID" value="PRP74526.1"/>
    <property type="molecule type" value="Genomic_DNA"/>
</dbReference>
<proteinExistence type="predicted"/>
<evidence type="ECO:0000313" key="2">
    <source>
        <dbReference type="EMBL" id="PRP74526.1"/>
    </source>
</evidence>
<dbReference type="AlphaFoldDB" id="A0A2P6MS62"/>
<feature type="compositionally biased region" description="Polar residues" evidence="1">
    <location>
        <begin position="364"/>
        <end position="373"/>
    </location>
</feature>
<comment type="caution">
    <text evidence="2">The sequence shown here is derived from an EMBL/GenBank/DDBJ whole genome shotgun (WGS) entry which is preliminary data.</text>
</comment>
<feature type="non-terminal residue" evidence="2">
    <location>
        <position position="1"/>
    </location>
</feature>
<sequence>FTPNYFKKACRKTDMCEICHEGKKAQSKLNVQENRLSAAETKRLKDCVQTYEEHRQHKTDRQKHMKERIQDLSDGEIVILSDFKENISLMKGQNEMGNDFFKRPQRTVFGVILFYKKGDKIGKDVFTFVSEDLKHDAHFIISAWEEIQKSDIFLSLGVTRINFCNDNCRGQFRNFQLLSCMIGLREKYTVEIDYFTEYHGKNQCDSHFSRIMVIYNNRTLRKDALVTTTEQFIDVMTEGFNDVSRMKREKKNARYIPTYRFIDFMPSQQTEKREIEFKNFSFFYHFIIRDDKLIGLLSASGKEEIAWKIGTEKVTAVDRAEKRGWKADLTPEGESCSAMTEAMKKREKRNTLREKKRASEEIPDTTSAAQRSTGQKRRGEVPTTISVIFKRQRTGTSQGTNRSSHANENVWTDCSADSIPAISPPSTSFIRVVKRRRKSTLSVPPVVGLRCDQEAVSPPTDDLPPSYPQFEARDYCPIVVSNPLLPVSSCDPHGTKVVPMDKELNDPMDWVDRIEMILLSPNSLLNEVELLTVSFYLLELGGTLQVGIPLTLVRGLEVYC</sequence>
<name>A0A2P6MS62_9EUKA</name>
<dbReference type="PANTHER" id="PTHR46601:SF1">
    <property type="entry name" value="ADF-H DOMAIN-CONTAINING PROTEIN"/>
    <property type="match status" value="1"/>
</dbReference>
<protein>
    <submittedName>
        <fullName evidence="2">Uncharacterized protein</fullName>
    </submittedName>
</protein>
<gene>
    <name evidence="2" type="ORF">PROFUN_12540</name>
</gene>